<accession>U1WSC9</accession>
<gene>
    <name evidence="1" type="ORF">HMPREF0083_00407</name>
</gene>
<dbReference type="CDD" id="cd24049">
    <property type="entry name" value="ASKHA_NBD_PilM"/>
    <property type="match status" value="1"/>
</dbReference>
<dbReference type="Gene3D" id="3.30.1490.300">
    <property type="match status" value="1"/>
</dbReference>
<dbReference type="Proteomes" id="UP000016511">
    <property type="component" value="Unassembled WGS sequence"/>
</dbReference>
<organism evidence="1 2">
    <name type="scientific">Aneurinibacillus aneurinilyticus ATCC 12856</name>
    <dbReference type="NCBI Taxonomy" id="649747"/>
    <lineage>
        <taxon>Bacteria</taxon>
        <taxon>Bacillati</taxon>
        <taxon>Bacillota</taxon>
        <taxon>Bacilli</taxon>
        <taxon>Bacillales</taxon>
        <taxon>Paenibacillaceae</taxon>
        <taxon>Aneurinibacillus group</taxon>
        <taxon>Aneurinibacillus</taxon>
    </lineage>
</organism>
<dbReference type="STRING" id="649747.HMPREF0083_00407"/>
<proteinExistence type="predicted"/>
<dbReference type="InterPro" id="IPR050696">
    <property type="entry name" value="FtsA/MreB"/>
</dbReference>
<dbReference type="InterPro" id="IPR005883">
    <property type="entry name" value="PilM"/>
</dbReference>
<dbReference type="Pfam" id="PF11104">
    <property type="entry name" value="PilM_2"/>
    <property type="match status" value="1"/>
</dbReference>
<name>U1WSC9_ANEAE</name>
<evidence type="ECO:0000313" key="2">
    <source>
        <dbReference type="Proteomes" id="UP000016511"/>
    </source>
</evidence>
<comment type="caution">
    <text evidence="1">The sequence shown here is derived from an EMBL/GenBank/DDBJ whole genome shotgun (WGS) entry which is preliminary data.</text>
</comment>
<protein>
    <submittedName>
        <fullName evidence="1">Type IV pilus assembly protein PilM</fullName>
    </submittedName>
</protein>
<dbReference type="eggNOG" id="COG4972">
    <property type="taxonomic scope" value="Bacteria"/>
</dbReference>
<dbReference type="HOGENOM" id="CLU_062175_0_0_9"/>
<dbReference type="PANTHER" id="PTHR32432:SF3">
    <property type="entry name" value="ETHANOLAMINE UTILIZATION PROTEIN EUTJ"/>
    <property type="match status" value="1"/>
</dbReference>
<dbReference type="EMBL" id="AWSJ01000037">
    <property type="protein sequence ID" value="ERI11524.1"/>
    <property type="molecule type" value="Genomic_DNA"/>
</dbReference>
<dbReference type="InterPro" id="IPR043129">
    <property type="entry name" value="ATPase_NBD"/>
</dbReference>
<dbReference type="PATRIC" id="fig|649747.3.peg.372"/>
<evidence type="ECO:0000313" key="1">
    <source>
        <dbReference type="EMBL" id="ERI11524.1"/>
    </source>
</evidence>
<dbReference type="AlphaFoldDB" id="U1WSC9"/>
<dbReference type="Gene3D" id="3.30.420.40">
    <property type="match status" value="2"/>
</dbReference>
<keyword evidence="2" id="KW-1185">Reference proteome</keyword>
<reference evidence="1 2" key="1">
    <citation type="submission" date="2013-08" db="EMBL/GenBank/DDBJ databases">
        <authorList>
            <person name="Weinstock G."/>
            <person name="Sodergren E."/>
            <person name="Wylie T."/>
            <person name="Fulton L."/>
            <person name="Fulton R."/>
            <person name="Fronick C."/>
            <person name="O'Laughlin M."/>
            <person name="Godfrey J."/>
            <person name="Miner T."/>
            <person name="Herter B."/>
            <person name="Appelbaum E."/>
            <person name="Cordes M."/>
            <person name="Lek S."/>
            <person name="Wollam A."/>
            <person name="Pepin K.H."/>
            <person name="Palsikar V.B."/>
            <person name="Mitreva M."/>
            <person name="Wilson R.K."/>
        </authorList>
    </citation>
    <scope>NUCLEOTIDE SEQUENCE [LARGE SCALE GENOMIC DNA]</scope>
    <source>
        <strain evidence="1 2">ATCC 12856</strain>
    </source>
</reference>
<sequence length="377" mass="43779">MLEDKIYNEQDFKMRRGLKMKVILQDMKLPSFSFKLPRLKNLPFLKRKKSGYIGITLEDGGLRYAEVRHSLYSIEVKRAGFIEIESGLVERGKIIDEGSLEIRLTDGSKREGLKGKRAVISIPSSSLFIRKVLLPPVPEKEVRMLLEVELETTVHVPFARPYFDYYKLGSIAENEDEEPQDQYLVVAAPGDLIDQYMDLLDFLQIELMAAEIEPLALYRMLENYAEVTEEDFMIVQLGMHSVNVSFFKGEIPEFVRNIPIDLTSYNISLNERNLQSSSLFQYMKDRGVFEGFARDLMRELERVLTFYEFNMTNDGTRVQKIYLTGDFPNMEEMMEILQQNVEHAEVTKFPIEYINHSWSNQDEVHAYMVPVGLSMRG</sequence>
<dbReference type="PANTHER" id="PTHR32432">
    <property type="entry name" value="CELL DIVISION PROTEIN FTSA-RELATED"/>
    <property type="match status" value="1"/>
</dbReference>
<dbReference type="SUPFAM" id="SSF53067">
    <property type="entry name" value="Actin-like ATPase domain"/>
    <property type="match status" value="1"/>
</dbReference>